<evidence type="ECO:0000259" key="4">
    <source>
        <dbReference type="Pfam" id="PF00891"/>
    </source>
</evidence>
<dbReference type="InParanoid" id="A0A2K1R319"/>
<dbReference type="OrthoDB" id="2410195at2759"/>
<dbReference type="SUPFAM" id="SSF46785">
    <property type="entry name" value="Winged helix' DNA-binding domain"/>
    <property type="match status" value="1"/>
</dbReference>
<dbReference type="SUPFAM" id="SSF53335">
    <property type="entry name" value="S-adenosyl-L-methionine-dependent methyltransferases"/>
    <property type="match status" value="1"/>
</dbReference>
<accession>A0A2K1R319</accession>
<dbReference type="PANTHER" id="PTHR43712">
    <property type="entry name" value="PUTATIVE (AFU_ORTHOLOGUE AFUA_4G14580)-RELATED"/>
    <property type="match status" value="1"/>
</dbReference>
<keyword evidence="2 5" id="KW-0808">Transferase</keyword>
<gene>
    <name evidence="5" type="ORF">CAC42_922</name>
</gene>
<evidence type="ECO:0000313" key="5">
    <source>
        <dbReference type="EMBL" id="PNS21563.1"/>
    </source>
</evidence>
<dbReference type="Proteomes" id="UP000243797">
    <property type="component" value="Unassembled WGS sequence"/>
</dbReference>
<dbReference type="InterPro" id="IPR016461">
    <property type="entry name" value="COMT-like"/>
</dbReference>
<dbReference type="PANTHER" id="PTHR43712:SF16">
    <property type="entry name" value="O-METHYLTRANSFERASE ELCB"/>
    <property type="match status" value="1"/>
</dbReference>
<keyword evidence="3" id="KW-0949">S-adenosyl-L-methionine</keyword>
<dbReference type="PROSITE" id="PS51683">
    <property type="entry name" value="SAM_OMT_II"/>
    <property type="match status" value="1"/>
</dbReference>
<dbReference type="Gene3D" id="3.40.50.150">
    <property type="entry name" value="Vaccinia Virus protein VP39"/>
    <property type="match status" value="1"/>
</dbReference>
<dbReference type="Gene3D" id="1.10.10.10">
    <property type="entry name" value="Winged helix-like DNA-binding domain superfamily/Winged helix DNA-binding domain"/>
    <property type="match status" value="1"/>
</dbReference>
<keyword evidence="1 5" id="KW-0489">Methyltransferase</keyword>
<evidence type="ECO:0000256" key="2">
    <source>
        <dbReference type="ARBA" id="ARBA00022679"/>
    </source>
</evidence>
<evidence type="ECO:0000256" key="1">
    <source>
        <dbReference type="ARBA" id="ARBA00022603"/>
    </source>
</evidence>
<dbReference type="STRING" id="2082308.A0A2K1R319"/>
<evidence type="ECO:0000313" key="6">
    <source>
        <dbReference type="Proteomes" id="UP000243797"/>
    </source>
</evidence>
<dbReference type="InterPro" id="IPR001077">
    <property type="entry name" value="COMT_C"/>
</dbReference>
<proteinExistence type="predicted"/>
<dbReference type="InterPro" id="IPR029063">
    <property type="entry name" value="SAM-dependent_MTases_sf"/>
</dbReference>
<feature type="domain" description="O-methyltransferase C-terminal" evidence="4">
    <location>
        <begin position="257"/>
        <end position="408"/>
    </location>
</feature>
<organism evidence="5 6">
    <name type="scientific">Sphaceloma murrayae</name>
    <dbReference type="NCBI Taxonomy" id="2082308"/>
    <lineage>
        <taxon>Eukaryota</taxon>
        <taxon>Fungi</taxon>
        <taxon>Dikarya</taxon>
        <taxon>Ascomycota</taxon>
        <taxon>Pezizomycotina</taxon>
        <taxon>Dothideomycetes</taxon>
        <taxon>Dothideomycetidae</taxon>
        <taxon>Myriangiales</taxon>
        <taxon>Elsinoaceae</taxon>
        <taxon>Sphaceloma</taxon>
    </lineage>
</organism>
<reference evidence="5 6" key="1">
    <citation type="submission" date="2017-06" db="EMBL/GenBank/DDBJ databases">
        <title>Draft genome sequence of a variant of Elsinoe murrayae.</title>
        <authorList>
            <person name="Cheng Q."/>
        </authorList>
    </citation>
    <scope>NUCLEOTIDE SEQUENCE [LARGE SCALE GENOMIC DNA]</scope>
    <source>
        <strain evidence="5 6">CQ-2017a</strain>
    </source>
</reference>
<dbReference type="AlphaFoldDB" id="A0A2K1R319"/>
<protein>
    <submittedName>
        <fullName evidence="5">Sterigmatocystin 8-O-methyltransferase</fullName>
    </submittedName>
</protein>
<dbReference type="EMBL" id="NKHZ01000011">
    <property type="protein sequence ID" value="PNS21563.1"/>
    <property type="molecule type" value="Genomic_DNA"/>
</dbReference>
<dbReference type="InterPro" id="IPR036390">
    <property type="entry name" value="WH_DNA-bd_sf"/>
</dbReference>
<dbReference type="InterPro" id="IPR036388">
    <property type="entry name" value="WH-like_DNA-bd_sf"/>
</dbReference>
<evidence type="ECO:0000256" key="3">
    <source>
        <dbReference type="ARBA" id="ARBA00022691"/>
    </source>
</evidence>
<comment type="caution">
    <text evidence="5">The sequence shown here is derived from an EMBL/GenBank/DDBJ whole genome shotgun (WGS) entry which is preliminary data.</text>
</comment>
<name>A0A2K1R319_9PEZI</name>
<sequence>MQGRVNDQELYELAATLLSASADLNKFLGTKNLPALSYANQYPSVSLSAENAPFHDAKGTIIEAAERIAELVRGPRDQLVNLSFLHCAPATLQAINTFKLAHYVPLAGATTYEKIAEQVGKNVTATWVERIIKHAMSFGLFAPAPENAVAHNATSSLLVTDPDLESWLYLCTNVAYPAGPKIPDAIEQYGYSSEANEAAYGISLGRKVAQFERFREADGQHLHEMFARAMRGISAGGAYDIKHAVDGGYPWDKLGNSLVVDVGGGPGHVSMALAKKYPDLTFEVQDLPETVEVGARNCPEELKSRVSFKGHDFFKDQPEHTVTDSQSIAYFARFILHDWSDKYAQKILQPLAQVLRPQDKVILNEVVVPEPGELPRDLEKGTHDRDLLMLMNLNGRERTLGAFNDIAQSCTPKLRVKDIHRPVLGELSLIEIVLDA</sequence>
<dbReference type="Pfam" id="PF00891">
    <property type="entry name" value="Methyltransf_2"/>
    <property type="match status" value="1"/>
</dbReference>
<keyword evidence="6" id="KW-1185">Reference proteome</keyword>
<dbReference type="GO" id="GO:0032259">
    <property type="term" value="P:methylation"/>
    <property type="evidence" value="ECO:0007669"/>
    <property type="project" value="UniProtKB-KW"/>
</dbReference>
<dbReference type="GO" id="GO:0008171">
    <property type="term" value="F:O-methyltransferase activity"/>
    <property type="evidence" value="ECO:0007669"/>
    <property type="project" value="InterPro"/>
</dbReference>